<organism evidence="1 2">
    <name type="scientific">Svornostia abyssi</name>
    <dbReference type="NCBI Taxonomy" id="2898438"/>
    <lineage>
        <taxon>Bacteria</taxon>
        <taxon>Bacillati</taxon>
        <taxon>Actinomycetota</taxon>
        <taxon>Thermoleophilia</taxon>
        <taxon>Solirubrobacterales</taxon>
        <taxon>Baekduiaceae</taxon>
        <taxon>Svornostia</taxon>
    </lineage>
</organism>
<dbReference type="Proteomes" id="UP001058860">
    <property type="component" value="Chromosome"/>
</dbReference>
<evidence type="ECO:0000313" key="2">
    <source>
        <dbReference type="Proteomes" id="UP001058860"/>
    </source>
</evidence>
<gene>
    <name evidence="1" type="ORF">LRS13_17065</name>
</gene>
<dbReference type="RefSeq" id="WP_353862931.1">
    <property type="nucleotide sequence ID" value="NZ_CP088295.1"/>
</dbReference>
<proteinExistence type="predicted"/>
<dbReference type="Pfam" id="PF11903">
    <property type="entry name" value="ParD_like"/>
    <property type="match status" value="1"/>
</dbReference>
<evidence type="ECO:0000313" key="1">
    <source>
        <dbReference type="EMBL" id="UUY02403.1"/>
    </source>
</evidence>
<sequence length="119" mass="12882">MATMPTRISQDLFESARTVGEARSRSAAQQLDYWARIGRELEASPGITVGEIERILSGQAAYDDLTSGEQAVARVAWQQQIRERAAALDLTEELAAAGRPWPEADADGNVVIRRADAAA</sequence>
<name>A0ABY5PCP5_9ACTN</name>
<dbReference type="InterPro" id="IPR021831">
    <property type="entry name" value="ParD-like"/>
</dbReference>
<keyword evidence="2" id="KW-1185">Reference proteome</keyword>
<protein>
    <submittedName>
        <fullName evidence="1">ParD-like family protein</fullName>
    </submittedName>
</protein>
<dbReference type="EMBL" id="CP088295">
    <property type="protein sequence ID" value="UUY02403.1"/>
    <property type="molecule type" value="Genomic_DNA"/>
</dbReference>
<accession>A0ABY5PCP5</accession>
<reference evidence="2" key="1">
    <citation type="submission" date="2021-11" db="EMBL/GenBank/DDBJ databases">
        <title>Cultivation dependent microbiological survey of springs from the worlds oldest radium mine currently devoted to the extraction of radon-saturated water.</title>
        <authorList>
            <person name="Kapinusova G."/>
            <person name="Smrhova T."/>
            <person name="Strejcek M."/>
            <person name="Suman J."/>
            <person name="Jani K."/>
            <person name="Pajer P."/>
            <person name="Uhlik O."/>
        </authorList>
    </citation>
    <scope>NUCLEOTIDE SEQUENCE [LARGE SCALE GENOMIC DNA]</scope>
    <source>
        <strain evidence="2">J379</strain>
    </source>
</reference>